<reference evidence="3" key="1">
    <citation type="submission" date="2015-04" db="EMBL/GenBank/DDBJ databases">
        <title>The genome sequence of the plant pathogenic Rhizarian Plasmodiophora brassicae reveals insights in its biotrophic life cycle and the origin of chitin synthesis.</title>
        <authorList>
            <person name="Schwelm A."/>
            <person name="Fogelqvist J."/>
            <person name="Knaust A."/>
            <person name="Julke S."/>
            <person name="Lilja T."/>
            <person name="Dhandapani V."/>
            <person name="Bonilla-Rosso G."/>
            <person name="Karlsson M."/>
            <person name="Shevchenko A."/>
            <person name="Choi S.R."/>
            <person name="Kim H.G."/>
            <person name="Park J.Y."/>
            <person name="Lim Y.P."/>
            <person name="Ludwig-Muller J."/>
            <person name="Dixelius C."/>
        </authorList>
    </citation>
    <scope>NUCLEOTIDE SEQUENCE</scope>
    <source>
        <tissue evidence="3">Potato root galls</tissue>
    </source>
</reference>
<feature type="transmembrane region" description="Helical" evidence="1">
    <location>
        <begin position="12"/>
        <end position="32"/>
    </location>
</feature>
<proteinExistence type="predicted"/>
<dbReference type="Gene3D" id="3.80.10.10">
    <property type="entry name" value="Ribonuclease Inhibitor"/>
    <property type="match status" value="1"/>
</dbReference>
<dbReference type="SUPFAM" id="SSF52047">
    <property type="entry name" value="RNI-like"/>
    <property type="match status" value="1"/>
</dbReference>
<protein>
    <recommendedName>
        <fullName evidence="2">F-box domain-containing protein</fullName>
    </recommendedName>
</protein>
<dbReference type="AlphaFoldDB" id="A0A0H5R815"/>
<dbReference type="EMBL" id="HACM01009430">
    <property type="protein sequence ID" value="CRZ09872.1"/>
    <property type="molecule type" value="Transcribed_RNA"/>
</dbReference>
<dbReference type="InterPro" id="IPR001810">
    <property type="entry name" value="F-box_dom"/>
</dbReference>
<keyword evidence="1" id="KW-1133">Transmembrane helix</keyword>
<accession>A0A0H5R815</accession>
<dbReference type="Pfam" id="PF12937">
    <property type="entry name" value="F-box-like"/>
    <property type="match status" value="1"/>
</dbReference>
<keyword evidence="1" id="KW-0812">Transmembrane</keyword>
<evidence type="ECO:0000259" key="2">
    <source>
        <dbReference type="Pfam" id="PF12937"/>
    </source>
</evidence>
<sequence length="237" mass="27256">MEDNEVFHGELLSPAMMGTVFSYLTIFEYLAVSKVCKQWASLCLDESMIPFSCSDFSQLWYLLGNIDHSPVVSILTRFNNVPKYNFSYCHHLTDAKLMPLLEAIPNKGIVRSMHLFYCHKLTDQSIRFIARSFPNLEELNIGSLFDITDKSIQAIAQFGRNIRRLWIDHNEHFTNDILIDLSTMVNLKFVDLQFTKIENKFVVEHRESFPNVAVVGPERTIQDVARPPRAARAGNPQ</sequence>
<keyword evidence="1" id="KW-0472">Membrane</keyword>
<feature type="domain" description="F-box" evidence="2">
    <location>
        <begin position="20"/>
        <end position="47"/>
    </location>
</feature>
<organism evidence="3">
    <name type="scientific">Spongospora subterranea</name>
    <dbReference type="NCBI Taxonomy" id="70186"/>
    <lineage>
        <taxon>Eukaryota</taxon>
        <taxon>Sar</taxon>
        <taxon>Rhizaria</taxon>
        <taxon>Endomyxa</taxon>
        <taxon>Phytomyxea</taxon>
        <taxon>Plasmodiophorida</taxon>
        <taxon>Plasmodiophoridae</taxon>
        <taxon>Spongospora</taxon>
    </lineage>
</organism>
<dbReference type="InterPro" id="IPR032675">
    <property type="entry name" value="LRR_dom_sf"/>
</dbReference>
<name>A0A0H5R815_9EUKA</name>
<dbReference type="InterPro" id="IPR036047">
    <property type="entry name" value="F-box-like_dom_sf"/>
</dbReference>
<evidence type="ECO:0000256" key="1">
    <source>
        <dbReference type="SAM" id="Phobius"/>
    </source>
</evidence>
<dbReference type="InterPro" id="IPR006553">
    <property type="entry name" value="Leu-rich_rpt_Cys-con_subtyp"/>
</dbReference>
<evidence type="ECO:0000313" key="3">
    <source>
        <dbReference type="EMBL" id="CRZ09872.1"/>
    </source>
</evidence>
<dbReference type="SUPFAM" id="SSF81383">
    <property type="entry name" value="F-box domain"/>
    <property type="match status" value="1"/>
</dbReference>
<dbReference type="SMART" id="SM00367">
    <property type="entry name" value="LRR_CC"/>
    <property type="match status" value="2"/>
</dbReference>